<dbReference type="Gene3D" id="1.20.120.1750">
    <property type="match status" value="1"/>
</dbReference>
<gene>
    <name evidence="11" type="ORF">EV702DRAFT_1024339</name>
</gene>
<evidence type="ECO:0000256" key="3">
    <source>
        <dbReference type="ARBA" id="ARBA00022679"/>
    </source>
</evidence>
<evidence type="ECO:0000313" key="11">
    <source>
        <dbReference type="EMBL" id="KAG1780028.1"/>
    </source>
</evidence>
<evidence type="ECO:0000259" key="10">
    <source>
        <dbReference type="PROSITE" id="PS51873"/>
    </source>
</evidence>
<protein>
    <recommendedName>
        <fullName evidence="2">RBR-type E3 ubiquitin transferase</fullName>
        <ecNumber evidence="2">2.3.2.31</ecNumber>
    </recommendedName>
</protein>
<comment type="catalytic activity">
    <reaction evidence="1">
        <text>[E2 ubiquitin-conjugating enzyme]-S-ubiquitinyl-L-cysteine + [acceptor protein]-L-lysine = [E2 ubiquitin-conjugating enzyme]-L-cysteine + [acceptor protein]-N(6)-ubiquitinyl-L-lysine.</text>
        <dbReference type="EC" id="2.3.2.31"/>
    </reaction>
</comment>
<dbReference type="AlphaFoldDB" id="A0A9P7A104"/>
<evidence type="ECO:0000256" key="5">
    <source>
        <dbReference type="ARBA" id="ARBA00022737"/>
    </source>
</evidence>
<sequence length="363" mass="40579">MNVAGPSRQRGPCPVRRERNNNEEYLTRMIAELGLSDVERLETLYDNRERRGKGPSDREVAFTLLMQNARELAEFNADLALAQRLAVGGDGEPDPTPSRPATAIQQAVAFQPDIGKTKSKIQTWSQLLDSFLSTPVSSGQTTPNPGQAPTIMARAPPRRATGHNCVICQDPIFGEEVLAPCNHFFDIGCITDLFRSAMHDERLYPPRCCHQNIPLPQVRTHLTQAFLTEFELKAQEFGTLKRVYCVESTCSRFLGPLYIGDSNKIFTCPSPKCTATTCGKCRGRYQRFTHSCTPDAETEVVLTLSRASGWSRCPGCAQMIELSLGCFHMTCRCKTEFCYLCRAPWKTCKCPQWDESRLLAPAQ</sequence>
<evidence type="ECO:0000313" key="12">
    <source>
        <dbReference type="Proteomes" id="UP000714275"/>
    </source>
</evidence>
<comment type="caution">
    <text evidence="11">The sequence shown here is derived from an EMBL/GenBank/DDBJ whole genome shotgun (WGS) entry which is preliminary data.</text>
</comment>
<dbReference type="EC" id="2.3.2.31" evidence="2"/>
<keyword evidence="8" id="KW-0862">Zinc</keyword>
<name>A0A9P7A104_9AGAM</name>
<evidence type="ECO:0000256" key="9">
    <source>
        <dbReference type="SAM" id="MobiDB-lite"/>
    </source>
</evidence>
<keyword evidence="12" id="KW-1185">Reference proteome</keyword>
<feature type="region of interest" description="Disordered" evidence="9">
    <location>
        <begin position="1"/>
        <end position="20"/>
    </location>
</feature>
<accession>A0A9P7A104</accession>
<dbReference type="PANTHER" id="PTHR11685">
    <property type="entry name" value="RBR FAMILY RING FINGER AND IBR DOMAIN-CONTAINING"/>
    <property type="match status" value="1"/>
</dbReference>
<dbReference type="OrthoDB" id="9977870at2759"/>
<keyword evidence="4" id="KW-0479">Metal-binding</keyword>
<dbReference type="CDD" id="cd22584">
    <property type="entry name" value="Rcat_RBR_unk"/>
    <property type="match status" value="1"/>
</dbReference>
<dbReference type="EMBL" id="JABBWD010000010">
    <property type="protein sequence ID" value="KAG1780028.1"/>
    <property type="molecule type" value="Genomic_DNA"/>
</dbReference>
<evidence type="ECO:0000256" key="6">
    <source>
        <dbReference type="ARBA" id="ARBA00022771"/>
    </source>
</evidence>
<dbReference type="Pfam" id="PF01485">
    <property type="entry name" value="IBR"/>
    <property type="match status" value="1"/>
</dbReference>
<keyword evidence="3" id="KW-0808">Transferase</keyword>
<reference evidence="11" key="1">
    <citation type="journal article" date="2020" name="New Phytol.">
        <title>Comparative genomics reveals dynamic genome evolution in host specialist ectomycorrhizal fungi.</title>
        <authorList>
            <person name="Lofgren L.A."/>
            <person name="Nguyen N.H."/>
            <person name="Vilgalys R."/>
            <person name="Ruytinx J."/>
            <person name="Liao H.L."/>
            <person name="Branco S."/>
            <person name="Kuo A."/>
            <person name="LaButti K."/>
            <person name="Lipzen A."/>
            <person name="Andreopoulos W."/>
            <person name="Pangilinan J."/>
            <person name="Riley R."/>
            <person name="Hundley H."/>
            <person name="Na H."/>
            <person name="Barry K."/>
            <person name="Grigoriev I.V."/>
            <person name="Stajich J.E."/>
            <person name="Kennedy P.G."/>
        </authorList>
    </citation>
    <scope>NUCLEOTIDE SEQUENCE</scope>
    <source>
        <strain evidence="11">DOB743</strain>
    </source>
</reference>
<proteinExistence type="predicted"/>
<feature type="domain" description="RING-type" evidence="10">
    <location>
        <begin position="161"/>
        <end position="354"/>
    </location>
</feature>
<dbReference type="SUPFAM" id="SSF57850">
    <property type="entry name" value="RING/U-box"/>
    <property type="match status" value="2"/>
</dbReference>
<dbReference type="InterPro" id="IPR002867">
    <property type="entry name" value="IBR_dom"/>
</dbReference>
<evidence type="ECO:0000256" key="1">
    <source>
        <dbReference type="ARBA" id="ARBA00001798"/>
    </source>
</evidence>
<dbReference type="PROSITE" id="PS51873">
    <property type="entry name" value="TRIAD"/>
    <property type="match status" value="1"/>
</dbReference>
<dbReference type="GO" id="GO:0008270">
    <property type="term" value="F:zinc ion binding"/>
    <property type="evidence" value="ECO:0007669"/>
    <property type="project" value="UniProtKB-KW"/>
</dbReference>
<keyword evidence="6" id="KW-0863">Zinc-finger</keyword>
<evidence type="ECO:0000256" key="8">
    <source>
        <dbReference type="ARBA" id="ARBA00022833"/>
    </source>
</evidence>
<dbReference type="GO" id="GO:0061630">
    <property type="term" value="F:ubiquitin protein ligase activity"/>
    <property type="evidence" value="ECO:0007669"/>
    <property type="project" value="UniProtKB-EC"/>
</dbReference>
<dbReference type="InterPro" id="IPR031127">
    <property type="entry name" value="E3_UB_ligase_RBR"/>
</dbReference>
<keyword evidence="7" id="KW-0833">Ubl conjugation pathway</keyword>
<keyword evidence="5" id="KW-0677">Repeat</keyword>
<evidence type="ECO:0000256" key="7">
    <source>
        <dbReference type="ARBA" id="ARBA00022786"/>
    </source>
</evidence>
<organism evidence="11 12">
    <name type="scientific">Suillus placidus</name>
    <dbReference type="NCBI Taxonomy" id="48579"/>
    <lineage>
        <taxon>Eukaryota</taxon>
        <taxon>Fungi</taxon>
        <taxon>Dikarya</taxon>
        <taxon>Basidiomycota</taxon>
        <taxon>Agaricomycotina</taxon>
        <taxon>Agaricomycetes</taxon>
        <taxon>Agaricomycetidae</taxon>
        <taxon>Boletales</taxon>
        <taxon>Suillineae</taxon>
        <taxon>Suillaceae</taxon>
        <taxon>Suillus</taxon>
    </lineage>
</organism>
<dbReference type="Proteomes" id="UP000714275">
    <property type="component" value="Unassembled WGS sequence"/>
</dbReference>
<dbReference type="GO" id="GO:0016567">
    <property type="term" value="P:protein ubiquitination"/>
    <property type="evidence" value="ECO:0007669"/>
    <property type="project" value="InterPro"/>
</dbReference>
<evidence type="ECO:0000256" key="2">
    <source>
        <dbReference type="ARBA" id="ARBA00012251"/>
    </source>
</evidence>
<dbReference type="InterPro" id="IPR044066">
    <property type="entry name" value="TRIAD_supradom"/>
</dbReference>
<evidence type="ECO:0000256" key="4">
    <source>
        <dbReference type="ARBA" id="ARBA00022723"/>
    </source>
</evidence>